<keyword evidence="3 6" id="KW-1133">Transmembrane helix</keyword>
<gene>
    <name evidence="8" type="ORF">CASFOL_035138</name>
</gene>
<organism evidence="8 9">
    <name type="scientific">Castilleja foliolosa</name>
    <dbReference type="NCBI Taxonomy" id="1961234"/>
    <lineage>
        <taxon>Eukaryota</taxon>
        <taxon>Viridiplantae</taxon>
        <taxon>Streptophyta</taxon>
        <taxon>Embryophyta</taxon>
        <taxon>Tracheophyta</taxon>
        <taxon>Spermatophyta</taxon>
        <taxon>Magnoliopsida</taxon>
        <taxon>eudicotyledons</taxon>
        <taxon>Gunneridae</taxon>
        <taxon>Pentapetalae</taxon>
        <taxon>asterids</taxon>
        <taxon>lamiids</taxon>
        <taxon>Lamiales</taxon>
        <taxon>Orobanchaceae</taxon>
        <taxon>Pedicularideae</taxon>
        <taxon>Castillejinae</taxon>
        <taxon>Castilleja</taxon>
    </lineage>
</organism>
<protein>
    <recommendedName>
        <fullName evidence="7">Late embryogenesis abundant protein LEA-2 subgroup domain-containing protein</fullName>
    </recommendedName>
</protein>
<accession>A0ABD3BRT8</accession>
<dbReference type="AlphaFoldDB" id="A0ABD3BRT8"/>
<dbReference type="PANTHER" id="PTHR31234">
    <property type="entry name" value="LATE EMBRYOGENESIS ABUNDANT (LEA) HYDROXYPROLINE-RICH GLYCOPROTEIN FAMILY"/>
    <property type="match status" value="1"/>
</dbReference>
<feature type="compositionally biased region" description="Low complexity" evidence="5">
    <location>
        <begin position="19"/>
        <end position="34"/>
    </location>
</feature>
<evidence type="ECO:0000259" key="7">
    <source>
        <dbReference type="Pfam" id="PF03168"/>
    </source>
</evidence>
<evidence type="ECO:0000256" key="1">
    <source>
        <dbReference type="ARBA" id="ARBA00004167"/>
    </source>
</evidence>
<proteinExistence type="predicted"/>
<comment type="caution">
    <text evidence="8">The sequence shown here is derived from an EMBL/GenBank/DDBJ whole genome shotgun (WGS) entry which is preliminary data.</text>
</comment>
<evidence type="ECO:0000256" key="2">
    <source>
        <dbReference type="ARBA" id="ARBA00022692"/>
    </source>
</evidence>
<dbReference type="EMBL" id="JAVIJP010000066">
    <property type="protein sequence ID" value="KAL3620226.1"/>
    <property type="molecule type" value="Genomic_DNA"/>
</dbReference>
<dbReference type="InterPro" id="IPR044839">
    <property type="entry name" value="NDR1-like"/>
</dbReference>
<dbReference type="PANTHER" id="PTHR31234:SF55">
    <property type="entry name" value="LATE EMBRYOGENESIS ABUNDANT (LEA) HYDROXYPROLINE-RICH GLYCOPROTEIN FAMILY"/>
    <property type="match status" value="1"/>
</dbReference>
<feature type="region of interest" description="Disordered" evidence="5">
    <location>
        <begin position="1"/>
        <end position="37"/>
    </location>
</feature>
<evidence type="ECO:0000313" key="8">
    <source>
        <dbReference type="EMBL" id="KAL3620226.1"/>
    </source>
</evidence>
<dbReference type="InterPro" id="IPR004864">
    <property type="entry name" value="LEA_2"/>
</dbReference>
<evidence type="ECO:0000256" key="4">
    <source>
        <dbReference type="ARBA" id="ARBA00023136"/>
    </source>
</evidence>
<dbReference type="Pfam" id="PF03168">
    <property type="entry name" value="LEA_2"/>
    <property type="match status" value="1"/>
</dbReference>
<name>A0ABD3BRT8_9LAMI</name>
<evidence type="ECO:0000256" key="3">
    <source>
        <dbReference type="ARBA" id="ARBA00022989"/>
    </source>
</evidence>
<dbReference type="GO" id="GO:0016020">
    <property type="term" value="C:membrane"/>
    <property type="evidence" value="ECO:0007669"/>
    <property type="project" value="UniProtKB-SubCell"/>
</dbReference>
<reference evidence="9" key="1">
    <citation type="journal article" date="2024" name="IScience">
        <title>Strigolactones Initiate the Formation of Haustorium-like Structures in Castilleja.</title>
        <authorList>
            <person name="Buerger M."/>
            <person name="Peterson D."/>
            <person name="Chory J."/>
        </authorList>
    </citation>
    <scope>NUCLEOTIDE SEQUENCE [LARGE SCALE GENOMIC DNA]</scope>
</reference>
<keyword evidence="4 6" id="KW-0472">Membrane</keyword>
<evidence type="ECO:0000313" key="9">
    <source>
        <dbReference type="Proteomes" id="UP001632038"/>
    </source>
</evidence>
<dbReference type="Proteomes" id="UP001632038">
    <property type="component" value="Unassembled WGS sequence"/>
</dbReference>
<sequence>MANPDDRNGPVTGYPATNGGYSAHPPPSGAAYPYPAAPPQSNPFYNYPNNPNPHYPQSNYYDPDSARRANCIRRIFASMIGLVIIFGTVTFIVWLVLRPQLPEFRVDSFSISNFTLGNNSLVSFTSEIRLTTRNPNKKMSLVYDHIEAGIFYKSESLSETLLPPFSQDTKNETSLTANFAAAGSFVVREVADGINGERAKKGNVDFNLRILSRVRFEAPAWKTRRRFLRVFCGELIVSIPSNGRSGALTGVPPQCRVGV</sequence>
<evidence type="ECO:0000256" key="5">
    <source>
        <dbReference type="SAM" id="MobiDB-lite"/>
    </source>
</evidence>
<evidence type="ECO:0000256" key="6">
    <source>
        <dbReference type="SAM" id="Phobius"/>
    </source>
</evidence>
<feature type="domain" description="Late embryogenesis abundant protein LEA-2 subgroup" evidence="7">
    <location>
        <begin position="130"/>
        <end position="226"/>
    </location>
</feature>
<feature type="transmembrane region" description="Helical" evidence="6">
    <location>
        <begin position="75"/>
        <end position="97"/>
    </location>
</feature>
<keyword evidence="2 6" id="KW-0812">Transmembrane</keyword>
<comment type="subcellular location">
    <subcellularLocation>
        <location evidence="1">Membrane</location>
        <topology evidence="1">Single-pass membrane protein</topology>
    </subcellularLocation>
</comment>
<keyword evidence="9" id="KW-1185">Reference proteome</keyword>